<name>A0ACC1CSH3_9NEOP</name>
<reference evidence="1 2" key="1">
    <citation type="journal article" date="2021" name="Front. Genet.">
        <title>Chromosome-Level Genome Assembly Reveals Significant Gene Expansion in the Toll and IMD Signaling Pathways of Dendrolimus kikuchii.</title>
        <authorList>
            <person name="Zhou J."/>
            <person name="Wu P."/>
            <person name="Xiong Z."/>
            <person name="Liu N."/>
            <person name="Zhao N."/>
            <person name="Ji M."/>
            <person name="Qiu Y."/>
            <person name="Yang B."/>
        </authorList>
    </citation>
    <scope>NUCLEOTIDE SEQUENCE [LARGE SCALE GENOMIC DNA]</scope>
    <source>
        <strain evidence="1">Ann1</strain>
    </source>
</reference>
<evidence type="ECO:0000313" key="1">
    <source>
        <dbReference type="EMBL" id="KAJ0174523.1"/>
    </source>
</evidence>
<gene>
    <name evidence="1" type="ORF">K1T71_009631</name>
</gene>
<accession>A0ACC1CSH3</accession>
<dbReference type="EMBL" id="CM034403">
    <property type="protein sequence ID" value="KAJ0174523.1"/>
    <property type="molecule type" value="Genomic_DNA"/>
</dbReference>
<comment type="caution">
    <text evidence="1">The sequence shown here is derived from an EMBL/GenBank/DDBJ whole genome shotgun (WGS) entry which is preliminary data.</text>
</comment>
<dbReference type="Proteomes" id="UP000824533">
    <property type="component" value="Linkage Group LG17"/>
</dbReference>
<protein>
    <submittedName>
        <fullName evidence="1">Uncharacterized protein</fullName>
    </submittedName>
</protein>
<proteinExistence type="predicted"/>
<sequence>MGKKNKNTLKNSEEVVMSNSNSKNKRKAHDNMDALNQNIKEGSAPQTVKKIKTNMKGSDNNEGCYVIHDNHETVTESTIKDNNIVAETKTTKSKKNKGAQKALNKKMIFNDDKIEDTNFVEQTNSNTNLKFLQGEEAEVKEEDIDKFCDEISEEDNVQYENWVKLFEAQFTSCKNNKKCNKTNKT</sequence>
<organism evidence="1 2">
    <name type="scientific">Dendrolimus kikuchii</name>
    <dbReference type="NCBI Taxonomy" id="765133"/>
    <lineage>
        <taxon>Eukaryota</taxon>
        <taxon>Metazoa</taxon>
        <taxon>Ecdysozoa</taxon>
        <taxon>Arthropoda</taxon>
        <taxon>Hexapoda</taxon>
        <taxon>Insecta</taxon>
        <taxon>Pterygota</taxon>
        <taxon>Neoptera</taxon>
        <taxon>Endopterygota</taxon>
        <taxon>Lepidoptera</taxon>
        <taxon>Glossata</taxon>
        <taxon>Ditrysia</taxon>
        <taxon>Bombycoidea</taxon>
        <taxon>Lasiocampidae</taxon>
        <taxon>Dendrolimus</taxon>
    </lineage>
</organism>
<evidence type="ECO:0000313" key="2">
    <source>
        <dbReference type="Proteomes" id="UP000824533"/>
    </source>
</evidence>
<keyword evidence="2" id="KW-1185">Reference proteome</keyword>